<organism evidence="1 2">
    <name type="scientific">Phocaeicola coprocola CAG:162</name>
    <dbReference type="NCBI Taxonomy" id="1263040"/>
    <lineage>
        <taxon>Bacteria</taxon>
        <taxon>Pseudomonadati</taxon>
        <taxon>Bacteroidota</taxon>
        <taxon>Bacteroidia</taxon>
        <taxon>Bacteroidales</taxon>
        <taxon>Bacteroidaceae</taxon>
        <taxon>Phocaeicola</taxon>
    </lineage>
</organism>
<accession>R6CHG5</accession>
<name>R6CHG5_9BACT</name>
<gene>
    <name evidence="1" type="ORF">BN509_01952</name>
</gene>
<protein>
    <recommendedName>
        <fullName evidence="3">TonB-linked outer membrane protein SusC/RagA family</fullName>
    </recommendedName>
</protein>
<dbReference type="EMBL" id="CBCJ010000119">
    <property type="protein sequence ID" value="CDA70971.1"/>
    <property type="molecule type" value="Genomic_DNA"/>
</dbReference>
<evidence type="ECO:0000313" key="1">
    <source>
        <dbReference type="EMBL" id="CDA70971.1"/>
    </source>
</evidence>
<sequence>MLSARFGGVVLSQTQAIMDQFGVSETTAIARDNGGVPVNNGVIDAQAYYTKVGGSNGLLEDYVYDATNLRLQELSLGYTLPAKWFNDAVKINLSVVGRNLWMIYCKAPFDPEATASTGTYYQGLDYFMQPSQRSFGFNVKVQF</sequence>
<comment type="caution">
    <text evidence="1">The sequence shown here is derived from an EMBL/GenBank/DDBJ whole genome shotgun (WGS) entry which is preliminary data.</text>
</comment>
<reference evidence="1" key="1">
    <citation type="submission" date="2012-11" db="EMBL/GenBank/DDBJ databases">
        <title>Dependencies among metagenomic species, viruses, plasmids and units of genetic variation.</title>
        <authorList>
            <person name="Nielsen H.B."/>
            <person name="Almeida M."/>
            <person name="Juncker A.S."/>
            <person name="Rasmussen S."/>
            <person name="Li J."/>
            <person name="Sunagawa S."/>
            <person name="Plichta D."/>
            <person name="Gautier L."/>
            <person name="Le Chatelier E."/>
            <person name="Peletier E."/>
            <person name="Bonde I."/>
            <person name="Nielsen T."/>
            <person name="Manichanh C."/>
            <person name="Arumugam M."/>
            <person name="Batto J."/>
            <person name="Santos M.B.Q.D."/>
            <person name="Blom N."/>
            <person name="Borruel N."/>
            <person name="Burgdorf K.S."/>
            <person name="Boumezbeur F."/>
            <person name="Casellas F."/>
            <person name="Dore J."/>
            <person name="Guarner F."/>
            <person name="Hansen T."/>
            <person name="Hildebrand F."/>
            <person name="Kaas R.S."/>
            <person name="Kennedy S."/>
            <person name="Kristiansen K."/>
            <person name="Kultima J.R."/>
            <person name="Leonard P."/>
            <person name="Levenez F."/>
            <person name="Lund O."/>
            <person name="Moumen B."/>
            <person name="Le Paslier D."/>
            <person name="Pons N."/>
            <person name="Pedersen O."/>
            <person name="Prifti E."/>
            <person name="Qin J."/>
            <person name="Raes J."/>
            <person name="Tap J."/>
            <person name="Tims S."/>
            <person name="Ussery D.W."/>
            <person name="Yamada T."/>
            <person name="MetaHit consortium"/>
            <person name="Renault P."/>
            <person name="Sicheritz-Ponten T."/>
            <person name="Bork P."/>
            <person name="Wang J."/>
            <person name="Brunak S."/>
            <person name="Ehrlich S.D."/>
        </authorList>
    </citation>
    <scope>NUCLEOTIDE SEQUENCE [LARGE SCALE GENOMIC DNA]</scope>
</reference>
<proteinExistence type="predicted"/>
<dbReference type="Proteomes" id="UP000018362">
    <property type="component" value="Unassembled WGS sequence"/>
</dbReference>
<dbReference type="AlphaFoldDB" id="R6CHG5"/>
<evidence type="ECO:0000313" key="2">
    <source>
        <dbReference type="Proteomes" id="UP000018362"/>
    </source>
</evidence>
<evidence type="ECO:0008006" key="3">
    <source>
        <dbReference type="Google" id="ProtNLM"/>
    </source>
</evidence>